<dbReference type="Proteomes" id="UP001056978">
    <property type="component" value="Chromosome 12"/>
</dbReference>
<sequence>MKIILLLLFFFIFNKSVLLKKTYDIPLINYEMIPLQRWKVSAKELAKLKENLKIFITSEIQKEGTTLLRKYYKEFYISNENNENEMEVERSSSEKESKSSPFLGNTKMDDEANENKRKESLDINGPILLI</sequence>
<name>A0ACB9Y4P8_PLABR</name>
<proteinExistence type="predicted"/>
<gene>
    <name evidence="1" type="ORF">MKS88_004427</name>
</gene>
<reference evidence="1" key="1">
    <citation type="submission" date="2022-06" db="EMBL/GenBank/DDBJ databases">
        <title>The First Complete Genome of the Simian Malaria Parasite Plasmodium brasilianum.</title>
        <authorList>
            <person name="Bajic M."/>
            <person name="Ravishankar S."/>
        </authorList>
    </citation>
    <scope>NUCLEOTIDE SEQUENCE</scope>
    <source>
        <strain evidence="1">Bolivian I</strain>
    </source>
</reference>
<organism evidence="1 2">
    <name type="scientific">Plasmodium brasilianum</name>
    <dbReference type="NCBI Taxonomy" id="5824"/>
    <lineage>
        <taxon>Eukaryota</taxon>
        <taxon>Sar</taxon>
        <taxon>Alveolata</taxon>
        <taxon>Apicomplexa</taxon>
        <taxon>Aconoidasida</taxon>
        <taxon>Haemosporida</taxon>
        <taxon>Plasmodiidae</taxon>
        <taxon>Plasmodium</taxon>
        <taxon>Plasmodium (Plasmodium)</taxon>
    </lineage>
</organism>
<comment type="caution">
    <text evidence="1">The sequence shown here is derived from an EMBL/GenBank/DDBJ whole genome shotgun (WGS) entry which is preliminary data.</text>
</comment>
<keyword evidence="2" id="KW-1185">Reference proteome</keyword>
<accession>A0ACB9Y4P8</accession>
<evidence type="ECO:0000313" key="1">
    <source>
        <dbReference type="EMBL" id="KAI4836628.1"/>
    </source>
</evidence>
<evidence type="ECO:0000313" key="2">
    <source>
        <dbReference type="Proteomes" id="UP001056978"/>
    </source>
</evidence>
<dbReference type="EMBL" id="CM043780">
    <property type="protein sequence ID" value="KAI4836628.1"/>
    <property type="molecule type" value="Genomic_DNA"/>
</dbReference>
<protein>
    <submittedName>
        <fullName evidence="1">Uncharacterized protein</fullName>
    </submittedName>
</protein>